<name>A0A9N9DJ05_9GLOM</name>
<evidence type="ECO:0000256" key="1">
    <source>
        <dbReference type="SAM" id="MobiDB-lite"/>
    </source>
</evidence>
<feature type="region of interest" description="Disordered" evidence="1">
    <location>
        <begin position="1"/>
        <end position="23"/>
    </location>
</feature>
<dbReference type="EMBL" id="CAJVPY010005159">
    <property type="protein sequence ID" value="CAG8636790.1"/>
    <property type="molecule type" value="Genomic_DNA"/>
</dbReference>
<dbReference type="Proteomes" id="UP000789405">
    <property type="component" value="Unassembled WGS sequence"/>
</dbReference>
<evidence type="ECO:0000313" key="3">
    <source>
        <dbReference type="Proteomes" id="UP000789405"/>
    </source>
</evidence>
<accession>A0A9N9DJ05</accession>
<comment type="caution">
    <text evidence="2">The sequence shown here is derived from an EMBL/GenBank/DDBJ whole genome shotgun (WGS) entry which is preliminary data.</text>
</comment>
<evidence type="ECO:0000313" key="2">
    <source>
        <dbReference type="EMBL" id="CAG8636790.1"/>
    </source>
</evidence>
<organism evidence="2 3">
    <name type="scientific">Dentiscutata erythropus</name>
    <dbReference type="NCBI Taxonomy" id="1348616"/>
    <lineage>
        <taxon>Eukaryota</taxon>
        <taxon>Fungi</taxon>
        <taxon>Fungi incertae sedis</taxon>
        <taxon>Mucoromycota</taxon>
        <taxon>Glomeromycotina</taxon>
        <taxon>Glomeromycetes</taxon>
        <taxon>Diversisporales</taxon>
        <taxon>Gigasporaceae</taxon>
        <taxon>Dentiscutata</taxon>
    </lineage>
</organism>
<proteinExistence type="predicted"/>
<reference evidence="2" key="1">
    <citation type="submission" date="2021-06" db="EMBL/GenBank/DDBJ databases">
        <authorList>
            <person name="Kallberg Y."/>
            <person name="Tangrot J."/>
            <person name="Rosling A."/>
        </authorList>
    </citation>
    <scope>NUCLEOTIDE SEQUENCE</scope>
    <source>
        <strain evidence="2">MA453B</strain>
    </source>
</reference>
<keyword evidence="3" id="KW-1185">Reference proteome</keyword>
<sequence>MSLPLISDTEESNTTPSSASTTSTIKTILSLRTAKYVNVTLPELDKIPIPIAVRG</sequence>
<gene>
    <name evidence="2" type="ORF">DERYTH_LOCUS9441</name>
</gene>
<protein>
    <submittedName>
        <fullName evidence="2">6440_t:CDS:1</fullName>
    </submittedName>
</protein>
<dbReference type="AlphaFoldDB" id="A0A9N9DJ05"/>
<feature type="compositionally biased region" description="Low complexity" evidence="1">
    <location>
        <begin position="12"/>
        <end position="23"/>
    </location>
</feature>